<evidence type="ECO:0000313" key="1">
    <source>
        <dbReference type="EMBL" id="DAD90603.1"/>
    </source>
</evidence>
<reference evidence="1" key="1">
    <citation type="journal article" date="2021" name="Proc. Natl. Acad. Sci. U.S.A.">
        <title>A Catalog of Tens of Thousands of Viruses from Human Metagenomes Reveals Hidden Associations with Chronic Diseases.</title>
        <authorList>
            <person name="Tisza M.J."/>
            <person name="Buck C.B."/>
        </authorList>
    </citation>
    <scope>NUCLEOTIDE SEQUENCE</scope>
    <source>
        <strain evidence="1">CtlHW5</strain>
    </source>
</reference>
<proteinExistence type="predicted"/>
<dbReference type="EMBL" id="BK015089">
    <property type="protein sequence ID" value="DAD90603.1"/>
    <property type="molecule type" value="Genomic_DNA"/>
</dbReference>
<accession>A0A8S5N951</accession>
<sequence length="31" mass="3801">MNPKALRRTICLLWVFGFCYTFSWGLQKYKE</sequence>
<name>A0A8S5N951_9CAUD</name>
<protein>
    <submittedName>
        <fullName evidence="1">Uncharacterized protein</fullName>
    </submittedName>
</protein>
<organism evidence="1">
    <name type="scientific">Myoviridae sp. ctlHW5</name>
    <dbReference type="NCBI Taxonomy" id="2826691"/>
    <lineage>
        <taxon>Viruses</taxon>
        <taxon>Duplodnaviria</taxon>
        <taxon>Heunggongvirae</taxon>
        <taxon>Uroviricota</taxon>
        <taxon>Caudoviricetes</taxon>
    </lineage>
</organism>